<comment type="caution">
    <text evidence="1">The sequence shown here is derived from an EMBL/GenBank/DDBJ whole genome shotgun (WGS) entry which is preliminary data.</text>
</comment>
<organism evidence="1 2">
    <name type="scientific">Actinoplanes auranticolor</name>
    <dbReference type="NCBI Taxonomy" id="47988"/>
    <lineage>
        <taxon>Bacteria</taxon>
        <taxon>Bacillati</taxon>
        <taxon>Actinomycetota</taxon>
        <taxon>Actinomycetes</taxon>
        <taxon>Micromonosporales</taxon>
        <taxon>Micromonosporaceae</taxon>
        <taxon>Actinoplanes</taxon>
    </lineage>
</organism>
<dbReference type="AlphaFoldDB" id="A0A919VW52"/>
<gene>
    <name evidence="1" type="ORF">Aau02nite_83990</name>
</gene>
<dbReference type="EMBL" id="BOQL01000079">
    <property type="protein sequence ID" value="GIM79076.1"/>
    <property type="molecule type" value="Genomic_DNA"/>
</dbReference>
<reference evidence="1" key="1">
    <citation type="submission" date="2021-03" db="EMBL/GenBank/DDBJ databases">
        <title>Whole genome shotgun sequence of Actinoplanes auranticolor NBRC 12245.</title>
        <authorList>
            <person name="Komaki H."/>
            <person name="Tamura T."/>
        </authorList>
    </citation>
    <scope>NUCLEOTIDE SEQUENCE</scope>
    <source>
        <strain evidence="1">NBRC 12245</strain>
    </source>
</reference>
<protein>
    <submittedName>
        <fullName evidence="1">Uncharacterized protein</fullName>
    </submittedName>
</protein>
<keyword evidence="2" id="KW-1185">Reference proteome</keyword>
<accession>A0A919VW52</accession>
<dbReference type="Proteomes" id="UP000681340">
    <property type="component" value="Unassembled WGS sequence"/>
</dbReference>
<evidence type="ECO:0000313" key="2">
    <source>
        <dbReference type="Proteomes" id="UP000681340"/>
    </source>
</evidence>
<sequence length="172" mass="18667">MYHARKSRGFNPVPWLTGKMSGASRDFRARADMVGALMTFPPFTAEDALRLASLNDSTHVVDHLSSHRDIALARVVKLGSNRADPDHSLVVCARCEDGVWNRVDTMGGCDTVDVQFGGGRASMAGRELTYRIAGVVTLKTVVSPHGNWSFVYSDPQGRRVMGTSVVEGDFGP</sequence>
<name>A0A919VW52_9ACTN</name>
<evidence type="ECO:0000313" key="1">
    <source>
        <dbReference type="EMBL" id="GIM79076.1"/>
    </source>
</evidence>
<proteinExistence type="predicted"/>